<reference evidence="1" key="3">
    <citation type="submission" date="2018-03" db="EMBL/GenBank/DDBJ databases">
        <authorList>
            <person name="Keele B.F."/>
        </authorList>
    </citation>
    <scope>NUCLEOTIDE SEQUENCE</scope>
    <source>
        <strain evidence="1">SNUC 4143</strain>
    </source>
</reference>
<protein>
    <submittedName>
        <fullName evidence="1">Uncharacterized protein</fullName>
    </submittedName>
</protein>
<dbReference type="Proteomes" id="UP000243350">
    <property type="component" value="Unassembled WGS sequence"/>
</dbReference>
<evidence type="ECO:0000313" key="4">
    <source>
        <dbReference type="Proteomes" id="UP000243350"/>
    </source>
</evidence>
<dbReference type="Proteomes" id="UP000242088">
    <property type="component" value="Unassembled WGS sequence"/>
</dbReference>
<comment type="caution">
    <text evidence="1">The sequence shown here is derived from an EMBL/GenBank/DDBJ whole genome shotgun (WGS) entry which is preliminary data.</text>
</comment>
<dbReference type="EMBL" id="PYZH01000105">
    <property type="protein sequence ID" value="PTF10974.1"/>
    <property type="molecule type" value="Genomic_DNA"/>
</dbReference>
<evidence type="ECO:0000313" key="3">
    <source>
        <dbReference type="Proteomes" id="UP000242088"/>
    </source>
</evidence>
<keyword evidence="3" id="KW-1185">Reference proteome</keyword>
<proteinExistence type="predicted"/>
<name>A0A2K4DUR3_9STAP</name>
<organism evidence="1 4">
    <name type="scientific">Staphylococcus devriesei</name>
    <dbReference type="NCBI Taxonomy" id="586733"/>
    <lineage>
        <taxon>Bacteria</taxon>
        <taxon>Bacillati</taxon>
        <taxon>Bacillota</taxon>
        <taxon>Bacilli</taxon>
        <taxon>Bacillales</taxon>
        <taxon>Staphylococcaceae</taxon>
        <taxon>Staphylococcus</taxon>
    </lineage>
</organism>
<dbReference type="GeneID" id="48888636"/>
<dbReference type="RefSeq" id="WP_103165437.1">
    <property type="nucleotide sequence ID" value="NZ_CP130489.1"/>
</dbReference>
<gene>
    <name evidence="2" type="ORF">BUY47_04650</name>
    <name evidence="1" type="ORF">BUY48_10765</name>
</gene>
<evidence type="ECO:0000313" key="2">
    <source>
        <dbReference type="EMBL" id="PTF14710.1"/>
    </source>
</evidence>
<evidence type="ECO:0000313" key="1">
    <source>
        <dbReference type="EMBL" id="PTF10974.1"/>
    </source>
</evidence>
<reference evidence="2" key="2">
    <citation type="submission" date="2018-03" db="EMBL/GenBank/DDBJ databases">
        <authorList>
            <person name="Naushad S."/>
        </authorList>
    </citation>
    <scope>NUCLEOTIDE SEQUENCE</scope>
    <source>
        <strain evidence="2">SNUC 1409</strain>
    </source>
</reference>
<sequence>MIKLTMQLLLIIILTYLVTRYINFHTGLTIYFLGSLIALINYDEKELEPMLFNKGKTIK</sequence>
<accession>A0A2K4DUR3</accession>
<reference evidence="3 4" key="1">
    <citation type="journal article" date="2016" name="Front. Microbiol.">
        <title>Comprehensive Phylogenetic Analysis of Bovine Non-aureus Staphylococci Species Based on Whole-Genome Sequencing.</title>
        <authorList>
            <person name="Naushad S."/>
            <person name="Barkema H.W."/>
            <person name="Luby C."/>
            <person name="Condas L.A."/>
            <person name="Nobrega D.B."/>
            <person name="Carson D.A."/>
            <person name="De Buck J."/>
        </authorList>
    </citation>
    <scope>NUCLEOTIDE SEQUENCE [LARGE SCALE GENOMIC DNA]</scope>
    <source>
        <strain evidence="2 3">SNUC 1409</strain>
        <strain evidence="1 4">SNUC 4143</strain>
    </source>
</reference>
<dbReference type="AlphaFoldDB" id="A0A2K4DUR3"/>
<dbReference type="EMBL" id="PYZI01000003">
    <property type="protein sequence ID" value="PTF14710.1"/>
    <property type="molecule type" value="Genomic_DNA"/>
</dbReference>